<protein>
    <submittedName>
        <fullName evidence="1">Putative Zn-binding protein involved in type VI secretion</fullName>
    </submittedName>
</protein>
<name>A0A4R6QYF3_9BURK</name>
<accession>A0A4R6QYF3</accession>
<dbReference type="Gene3D" id="2.60.200.60">
    <property type="match status" value="1"/>
</dbReference>
<sequence length="189" mass="19518">MGRPFIVLGDRTDHGGVVVGAAGTTETHGKRIARVGDQVTCPKKGHGGTSVIVTGDPTMIIDGQPAARHGDKCACGATLIASQVVSTTSDGGASNPAAASAEQAAKAATAGFAAPRPDVRITYDEKTRLEVAGDTAMLVGLPWFVKTLSGQTHAGRLDQSGELPRIVTSSEEDYEVFWGEDALELMEGN</sequence>
<dbReference type="Pfam" id="PF05488">
    <property type="entry name" value="PAAR_motif"/>
    <property type="match status" value="1"/>
</dbReference>
<comment type="caution">
    <text evidence="1">The sequence shown here is derived from an EMBL/GenBank/DDBJ whole genome shotgun (WGS) entry which is preliminary data.</text>
</comment>
<dbReference type="CDD" id="cd14744">
    <property type="entry name" value="PAAR_CT_2"/>
    <property type="match status" value="1"/>
</dbReference>
<gene>
    <name evidence="1" type="ORF">EV672_1247</name>
</gene>
<reference evidence="1 2" key="1">
    <citation type="submission" date="2019-03" db="EMBL/GenBank/DDBJ databases">
        <title>Genomic Encyclopedia of Type Strains, Phase IV (KMG-IV): sequencing the most valuable type-strain genomes for metagenomic binning, comparative biology and taxonomic classification.</title>
        <authorList>
            <person name="Goeker M."/>
        </authorList>
    </citation>
    <scope>NUCLEOTIDE SEQUENCE [LARGE SCALE GENOMIC DNA]</scope>
    <source>
        <strain evidence="1 2">DSM 11901</strain>
    </source>
</reference>
<organism evidence="1 2">
    <name type="scientific">Aquabacterium commune</name>
    <dbReference type="NCBI Taxonomy" id="70586"/>
    <lineage>
        <taxon>Bacteria</taxon>
        <taxon>Pseudomonadati</taxon>
        <taxon>Pseudomonadota</taxon>
        <taxon>Betaproteobacteria</taxon>
        <taxon>Burkholderiales</taxon>
        <taxon>Aquabacterium</taxon>
    </lineage>
</organism>
<dbReference type="OrthoDB" id="8565659at2"/>
<dbReference type="EMBL" id="SNXW01000024">
    <property type="protein sequence ID" value="TDP78197.1"/>
    <property type="molecule type" value="Genomic_DNA"/>
</dbReference>
<dbReference type="Proteomes" id="UP000294593">
    <property type="component" value="Unassembled WGS sequence"/>
</dbReference>
<evidence type="ECO:0000313" key="1">
    <source>
        <dbReference type="EMBL" id="TDP78197.1"/>
    </source>
</evidence>
<dbReference type="AlphaFoldDB" id="A0A4R6QYF3"/>
<evidence type="ECO:0000313" key="2">
    <source>
        <dbReference type="Proteomes" id="UP000294593"/>
    </source>
</evidence>
<dbReference type="InterPro" id="IPR008727">
    <property type="entry name" value="PAAR_motif"/>
</dbReference>
<keyword evidence="2" id="KW-1185">Reference proteome</keyword>
<proteinExistence type="predicted"/>